<dbReference type="SUPFAM" id="SSF55031">
    <property type="entry name" value="Bacterial exopeptidase dimerisation domain"/>
    <property type="match status" value="1"/>
</dbReference>
<feature type="binding site" evidence="3">
    <location>
        <position position="138"/>
    </location>
    <ligand>
        <name>Mn(2+)</name>
        <dbReference type="ChEBI" id="CHEBI:29035"/>
        <label>2</label>
    </ligand>
</feature>
<organism evidence="5 6">
    <name type="scientific">Anaerosphaera aminiphila DSM 21120</name>
    <dbReference type="NCBI Taxonomy" id="1120995"/>
    <lineage>
        <taxon>Bacteria</taxon>
        <taxon>Bacillati</taxon>
        <taxon>Bacillota</taxon>
        <taxon>Tissierellia</taxon>
        <taxon>Tissierellales</taxon>
        <taxon>Peptoniphilaceae</taxon>
        <taxon>Anaerosphaera</taxon>
    </lineage>
</organism>
<dbReference type="GO" id="GO:0046872">
    <property type="term" value="F:metal ion binding"/>
    <property type="evidence" value="ECO:0007669"/>
    <property type="project" value="UniProtKB-KW"/>
</dbReference>
<gene>
    <name evidence="5" type="ORF">SAMN02745245_00706</name>
</gene>
<dbReference type="InterPro" id="IPR036264">
    <property type="entry name" value="Bact_exopeptidase_dim_dom"/>
</dbReference>
<dbReference type="PANTHER" id="PTHR11014:SF63">
    <property type="entry name" value="METALLOPEPTIDASE, PUTATIVE (AFU_ORTHOLOGUE AFUA_6G09600)-RELATED"/>
    <property type="match status" value="1"/>
</dbReference>
<dbReference type="STRING" id="1120995.SAMN02745245_00706"/>
<keyword evidence="6" id="KW-1185">Reference proteome</keyword>
<evidence type="ECO:0000256" key="1">
    <source>
        <dbReference type="ARBA" id="ARBA00006153"/>
    </source>
</evidence>
<feature type="binding site" evidence="3">
    <location>
        <position position="164"/>
    </location>
    <ligand>
        <name>Mn(2+)</name>
        <dbReference type="ChEBI" id="CHEBI:29035"/>
        <label>2</label>
    </ligand>
</feature>
<dbReference type="Pfam" id="PF01546">
    <property type="entry name" value="Peptidase_M20"/>
    <property type="match status" value="1"/>
</dbReference>
<evidence type="ECO:0000313" key="5">
    <source>
        <dbReference type="EMBL" id="SHH16471.1"/>
    </source>
</evidence>
<dbReference type="PANTHER" id="PTHR11014">
    <property type="entry name" value="PEPTIDASE M20 FAMILY MEMBER"/>
    <property type="match status" value="1"/>
</dbReference>
<keyword evidence="2 5" id="KW-0378">Hydrolase</keyword>
<accession>A0A1M5QRG7</accession>
<reference evidence="5 6" key="1">
    <citation type="submission" date="2016-11" db="EMBL/GenBank/DDBJ databases">
        <authorList>
            <person name="Jaros S."/>
            <person name="Januszkiewicz K."/>
            <person name="Wedrychowicz H."/>
        </authorList>
    </citation>
    <scope>NUCLEOTIDE SEQUENCE [LARGE SCALE GENOMIC DNA]</scope>
    <source>
        <strain evidence="5 6">DSM 21120</strain>
    </source>
</reference>
<keyword evidence="3" id="KW-0464">Manganese</keyword>
<feature type="binding site" evidence="3">
    <location>
        <position position="104"/>
    </location>
    <ligand>
        <name>Mn(2+)</name>
        <dbReference type="ChEBI" id="CHEBI:29035"/>
        <label>2</label>
    </ligand>
</feature>
<evidence type="ECO:0000313" key="6">
    <source>
        <dbReference type="Proteomes" id="UP000184032"/>
    </source>
</evidence>
<dbReference type="RefSeq" id="WP_327021166.1">
    <property type="nucleotide sequence ID" value="NZ_FQXI01000003.1"/>
</dbReference>
<evidence type="ECO:0000256" key="3">
    <source>
        <dbReference type="PIRSR" id="PIRSR005962-1"/>
    </source>
</evidence>
<feature type="binding site" evidence="3">
    <location>
        <position position="367"/>
    </location>
    <ligand>
        <name>Mn(2+)</name>
        <dbReference type="ChEBI" id="CHEBI:29035"/>
        <label>2</label>
    </ligand>
</feature>
<name>A0A1M5QRG7_9FIRM</name>
<dbReference type="CDD" id="cd03886">
    <property type="entry name" value="M20_Acy1"/>
    <property type="match status" value="1"/>
</dbReference>
<sequence>MIDVVKEVKAIENDIINWRRELHKTPELGLVLPKTSKFVQDRLNEMNIEYKTLIDGNGIAGLIKGELGDGKTIALRADMDGLPIVEETDFEFKSQNENMHACGHDGHTAMLLGVAKVLSSNRDKFKGNVKLIFQPGEEYPGGAKPMLDEGAFENPKVDGVLGLHAGQLSKEVDHGKIGISYGPMMASMDRVYIKVIGKGGHGAYPQDCIDPVVMAAEIILGVQKIVSREIPVYQPAVLSICRIEGGSNQNIIPDFVELEGTVRTFDNDLREKISKRIEEIVKGITSANNADYEYEYNFKYPPVVNNGEFTKALVTSAEKVIGSENIVEIQHPLMGGEDMAYYLQEVPGTFIFLSNLLPFEGKTYGHHTSKFALDESEFFKGTSIFVQYALDFLNNN</sequence>
<dbReference type="InterPro" id="IPR011650">
    <property type="entry name" value="Peptidase_M20_dimer"/>
</dbReference>
<dbReference type="Gene3D" id="3.40.630.10">
    <property type="entry name" value="Zn peptidases"/>
    <property type="match status" value="1"/>
</dbReference>
<protein>
    <submittedName>
        <fullName evidence="5">Amidohydrolase</fullName>
    </submittedName>
</protein>
<comment type="cofactor">
    <cofactor evidence="3">
        <name>Mn(2+)</name>
        <dbReference type="ChEBI" id="CHEBI:29035"/>
    </cofactor>
    <text evidence="3">The Mn(2+) ion enhances activity.</text>
</comment>
<dbReference type="Proteomes" id="UP000184032">
    <property type="component" value="Unassembled WGS sequence"/>
</dbReference>
<feature type="domain" description="Peptidase M20 dimerisation" evidence="4">
    <location>
        <begin position="191"/>
        <end position="282"/>
    </location>
</feature>
<dbReference type="GO" id="GO:0016787">
    <property type="term" value="F:hydrolase activity"/>
    <property type="evidence" value="ECO:0007669"/>
    <property type="project" value="UniProtKB-KW"/>
</dbReference>
<dbReference type="FunFam" id="3.30.70.360:FF:000014">
    <property type="entry name" value="N-acyl-L-amino acid amidohydrolase"/>
    <property type="match status" value="1"/>
</dbReference>
<feature type="binding site" evidence="3">
    <location>
        <position position="102"/>
    </location>
    <ligand>
        <name>Mn(2+)</name>
        <dbReference type="ChEBI" id="CHEBI:29035"/>
        <label>2</label>
    </ligand>
</feature>
<keyword evidence="3" id="KW-0479">Metal-binding</keyword>
<dbReference type="NCBIfam" id="TIGR01891">
    <property type="entry name" value="amidohydrolases"/>
    <property type="match status" value="1"/>
</dbReference>
<dbReference type="InterPro" id="IPR017439">
    <property type="entry name" value="Amidohydrolase"/>
</dbReference>
<dbReference type="PIRSF" id="PIRSF005962">
    <property type="entry name" value="Pept_M20D_amidohydro"/>
    <property type="match status" value="1"/>
</dbReference>
<dbReference type="AlphaFoldDB" id="A0A1M5QRG7"/>
<proteinExistence type="inferred from homology"/>
<evidence type="ECO:0000256" key="2">
    <source>
        <dbReference type="ARBA" id="ARBA00022801"/>
    </source>
</evidence>
<dbReference type="Gene3D" id="3.30.70.360">
    <property type="match status" value="1"/>
</dbReference>
<dbReference type="EMBL" id="FQXI01000003">
    <property type="protein sequence ID" value="SHH16471.1"/>
    <property type="molecule type" value="Genomic_DNA"/>
</dbReference>
<evidence type="ECO:0000259" key="4">
    <source>
        <dbReference type="Pfam" id="PF07687"/>
    </source>
</evidence>
<comment type="similarity">
    <text evidence="1">Belongs to the peptidase M20 family.</text>
</comment>
<dbReference type="InterPro" id="IPR002933">
    <property type="entry name" value="Peptidase_M20"/>
</dbReference>
<dbReference type="SUPFAM" id="SSF53187">
    <property type="entry name" value="Zn-dependent exopeptidases"/>
    <property type="match status" value="1"/>
</dbReference>
<dbReference type="Pfam" id="PF07687">
    <property type="entry name" value="M20_dimer"/>
    <property type="match status" value="1"/>
</dbReference>